<sequence length="124" mass="14392">MKRFPSIKKNIDFRTVYEKGKSKANRSLVMYILYKEENKKKPCCRIGISTSKKIGNSVVRHHMARLLRETFRLHRAEVQRCCDIVVVVRAAAVGQSFHEIERSYLHLLQLHGLTEKHESVSING</sequence>
<keyword evidence="2 6" id="KW-0540">Nuclease</keyword>
<dbReference type="NCBIfam" id="TIGR00188">
    <property type="entry name" value="rnpA"/>
    <property type="match status" value="1"/>
</dbReference>
<gene>
    <name evidence="6" type="primary">rnpA</name>
    <name evidence="8" type="ORF">J2S20_000955</name>
</gene>
<keyword evidence="3 6" id="KW-0255">Endonuclease</keyword>
<dbReference type="SUPFAM" id="SSF54211">
    <property type="entry name" value="Ribosomal protein S5 domain 2-like"/>
    <property type="match status" value="1"/>
</dbReference>
<dbReference type="GO" id="GO:0000049">
    <property type="term" value="F:tRNA binding"/>
    <property type="evidence" value="ECO:0007669"/>
    <property type="project" value="UniProtKB-UniRule"/>
</dbReference>
<dbReference type="Pfam" id="PF00825">
    <property type="entry name" value="Ribonuclease_P"/>
    <property type="match status" value="1"/>
</dbReference>
<dbReference type="HAMAP" id="MF_00227">
    <property type="entry name" value="RNase_P"/>
    <property type="match status" value="1"/>
</dbReference>
<evidence type="ECO:0000256" key="2">
    <source>
        <dbReference type="ARBA" id="ARBA00022722"/>
    </source>
</evidence>
<comment type="caution">
    <text evidence="8">The sequence shown here is derived from an EMBL/GenBank/DDBJ whole genome shotgun (WGS) entry which is preliminary data.</text>
</comment>
<dbReference type="GO" id="GO:0001682">
    <property type="term" value="P:tRNA 5'-leader removal"/>
    <property type="evidence" value="ECO:0007669"/>
    <property type="project" value="UniProtKB-UniRule"/>
</dbReference>
<dbReference type="EC" id="3.1.26.5" evidence="6 7"/>
<name>A0AAE3VAD7_9FIRM</name>
<dbReference type="GO" id="GO:0004526">
    <property type="term" value="F:ribonuclease P activity"/>
    <property type="evidence" value="ECO:0007669"/>
    <property type="project" value="UniProtKB-UniRule"/>
</dbReference>
<keyword evidence="1 6" id="KW-0819">tRNA processing</keyword>
<keyword evidence="9" id="KW-1185">Reference proteome</keyword>
<dbReference type="InterPro" id="IPR014721">
    <property type="entry name" value="Ribsml_uS5_D2-typ_fold_subgr"/>
</dbReference>
<comment type="function">
    <text evidence="6">RNaseP catalyzes the removal of the 5'-leader sequence from pre-tRNA to produce the mature 5'-terminus. It can also cleave other RNA substrates such as 4.5S RNA. The protein component plays an auxiliary but essential role in vivo by binding to the 5'-leader sequence and broadening the substrate specificity of the ribozyme.</text>
</comment>
<comment type="subunit">
    <text evidence="6">Consists of a catalytic RNA component (M1 or rnpB) and a protein subunit.</text>
</comment>
<evidence type="ECO:0000313" key="9">
    <source>
        <dbReference type="Proteomes" id="UP001241537"/>
    </source>
</evidence>
<evidence type="ECO:0000313" key="8">
    <source>
        <dbReference type="EMBL" id="MDQ0152270.1"/>
    </source>
</evidence>
<dbReference type="GO" id="GO:0030677">
    <property type="term" value="C:ribonuclease P complex"/>
    <property type="evidence" value="ECO:0007669"/>
    <property type="project" value="TreeGrafter"/>
</dbReference>
<dbReference type="GO" id="GO:0042781">
    <property type="term" value="F:3'-tRNA processing endoribonuclease activity"/>
    <property type="evidence" value="ECO:0007669"/>
    <property type="project" value="TreeGrafter"/>
</dbReference>
<dbReference type="Gene3D" id="3.30.230.10">
    <property type="match status" value="1"/>
</dbReference>
<dbReference type="EMBL" id="JAUSTO010000004">
    <property type="protein sequence ID" value="MDQ0152270.1"/>
    <property type="molecule type" value="Genomic_DNA"/>
</dbReference>
<keyword evidence="5 6" id="KW-0694">RNA-binding</keyword>
<protein>
    <recommendedName>
        <fullName evidence="6 7">Ribonuclease P protein component</fullName>
        <shortName evidence="6">RNase P protein</shortName>
        <shortName evidence="6">RNaseP protein</shortName>
        <ecNumber evidence="6 7">3.1.26.5</ecNumber>
    </recommendedName>
    <alternativeName>
        <fullName evidence="6">Protein C5</fullName>
    </alternativeName>
</protein>
<evidence type="ECO:0000256" key="4">
    <source>
        <dbReference type="ARBA" id="ARBA00022801"/>
    </source>
</evidence>
<evidence type="ECO:0000256" key="7">
    <source>
        <dbReference type="NCBIfam" id="TIGR00188"/>
    </source>
</evidence>
<keyword evidence="4 6" id="KW-0378">Hydrolase</keyword>
<evidence type="ECO:0000256" key="3">
    <source>
        <dbReference type="ARBA" id="ARBA00022759"/>
    </source>
</evidence>
<evidence type="ECO:0000256" key="6">
    <source>
        <dbReference type="HAMAP-Rule" id="MF_00227"/>
    </source>
</evidence>
<comment type="catalytic activity">
    <reaction evidence="6">
        <text>Endonucleolytic cleavage of RNA, removing 5'-extranucleotides from tRNA precursor.</text>
        <dbReference type="EC" id="3.1.26.5"/>
    </reaction>
</comment>
<dbReference type="RefSeq" id="WP_307253761.1">
    <property type="nucleotide sequence ID" value="NZ_JAUSTO010000004.1"/>
</dbReference>
<dbReference type="Proteomes" id="UP001241537">
    <property type="component" value="Unassembled WGS sequence"/>
</dbReference>
<accession>A0AAE3VAD7</accession>
<dbReference type="InterPro" id="IPR020568">
    <property type="entry name" value="Ribosomal_Su5_D2-typ_SF"/>
</dbReference>
<comment type="similarity">
    <text evidence="6">Belongs to the RnpA family.</text>
</comment>
<proteinExistence type="inferred from homology"/>
<dbReference type="PANTHER" id="PTHR33992">
    <property type="entry name" value="RIBONUCLEASE P PROTEIN COMPONENT"/>
    <property type="match status" value="1"/>
</dbReference>
<dbReference type="AlphaFoldDB" id="A0AAE3VAD7"/>
<dbReference type="PANTHER" id="PTHR33992:SF1">
    <property type="entry name" value="RIBONUCLEASE P PROTEIN COMPONENT"/>
    <property type="match status" value="1"/>
</dbReference>
<evidence type="ECO:0000256" key="1">
    <source>
        <dbReference type="ARBA" id="ARBA00022694"/>
    </source>
</evidence>
<organism evidence="8 9">
    <name type="scientific">Moryella indoligenes</name>
    <dbReference type="NCBI Taxonomy" id="371674"/>
    <lineage>
        <taxon>Bacteria</taxon>
        <taxon>Bacillati</taxon>
        <taxon>Bacillota</taxon>
        <taxon>Clostridia</taxon>
        <taxon>Lachnospirales</taxon>
        <taxon>Lachnospiraceae</taxon>
        <taxon>Moryella</taxon>
    </lineage>
</organism>
<evidence type="ECO:0000256" key="5">
    <source>
        <dbReference type="ARBA" id="ARBA00022884"/>
    </source>
</evidence>
<dbReference type="InterPro" id="IPR000100">
    <property type="entry name" value="RNase_P"/>
</dbReference>
<reference evidence="8" key="1">
    <citation type="submission" date="2023-07" db="EMBL/GenBank/DDBJ databases">
        <title>Genomic Encyclopedia of Type Strains, Phase IV (KMG-IV): sequencing the most valuable type-strain genomes for metagenomic binning, comparative biology and taxonomic classification.</title>
        <authorList>
            <person name="Goeker M."/>
        </authorList>
    </citation>
    <scope>NUCLEOTIDE SEQUENCE</scope>
    <source>
        <strain evidence="8">DSM 19659</strain>
    </source>
</reference>